<evidence type="ECO:0000313" key="6">
    <source>
        <dbReference type="EMBL" id="MDY0408906.1"/>
    </source>
</evidence>
<keyword evidence="2" id="KW-0175">Coiled coil</keyword>
<feature type="domain" description="M23ase beta-sheet core" evidence="4">
    <location>
        <begin position="346"/>
        <end position="444"/>
    </location>
</feature>
<proteinExistence type="predicted"/>
<dbReference type="PANTHER" id="PTHR21666:SF270">
    <property type="entry name" value="MUREIN HYDROLASE ACTIVATOR ENVC"/>
    <property type="match status" value="1"/>
</dbReference>
<dbReference type="PANTHER" id="PTHR21666">
    <property type="entry name" value="PEPTIDASE-RELATED"/>
    <property type="match status" value="1"/>
</dbReference>
<dbReference type="RefSeq" id="WP_320379608.1">
    <property type="nucleotide sequence ID" value="NZ_JAWDIQ010000001.1"/>
</dbReference>
<dbReference type="InterPro" id="IPR057309">
    <property type="entry name" value="PcsB_CC"/>
</dbReference>
<organism evidence="6 7">
    <name type="scientific">Paracerasibacillus soli</name>
    <dbReference type="NCBI Taxonomy" id="480284"/>
    <lineage>
        <taxon>Bacteria</taxon>
        <taxon>Bacillati</taxon>
        <taxon>Bacillota</taxon>
        <taxon>Bacilli</taxon>
        <taxon>Bacillales</taxon>
        <taxon>Bacillaceae</taxon>
        <taxon>Paracerasibacillus</taxon>
    </lineage>
</organism>
<name>A0ABU5CRA7_9BACI</name>
<feature type="coiled-coil region" evidence="2">
    <location>
        <begin position="25"/>
        <end position="136"/>
    </location>
</feature>
<evidence type="ECO:0000256" key="1">
    <source>
        <dbReference type="ARBA" id="ARBA00022729"/>
    </source>
</evidence>
<dbReference type="Pfam" id="PF24568">
    <property type="entry name" value="CC_PcsB"/>
    <property type="match status" value="1"/>
</dbReference>
<feature type="compositionally biased region" description="Polar residues" evidence="3">
    <location>
        <begin position="304"/>
        <end position="321"/>
    </location>
</feature>
<feature type="domain" description="Peptidoglycan hydrolase PcsB coiled-coil" evidence="5">
    <location>
        <begin position="123"/>
        <end position="195"/>
    </location>
</feature>
<dbReference type="InterPro" id="IPR050570">
    <property type="entry name" value="Cell_wall_metabolism_enzyme"/>
</dbReference>
<dbReference type="InterPro" id="IPR016047">
    <property type="entry name" value="M23ase_b-sheet_dom"/>
</dbReference>
<dbReference type="Gene3D" id="6.10.250.3150">
    <property type="match status" value="1"/>
</dbReference>
<evidence type="ECO:0000259" key="5">
    <source>
        <dbReference type="Pfam" id="PF24568"/>
    </source>
</evidence>
<evidence type="ECO:0000256" key="3">
    <source>
        <dbReference type="SAM" id="MobiDB-lite"/>
    </source>
</evidence>
<sequence>MSIAILILVFMTGTMNLTYVDAKSVDDVTNKINDINKEKEKVNKQKDNIDTDQQNTKKKIDENLNKQKSVKNDIETVDEKLNKTKSKVQAKENEIIMTNQEITSLQEEITRLNRQVEDTKIEIQELEASIERREEILKERLRSMQQTGGQMTYIEVLLGSKSFSDFISRSTAVTKIMDSDQSIMEALEDDRIELQIKKVQLEEKTEEVKRSKKKVEIKKSELEEQKQELNTLKKQLDKQLAEKKIVQKKLKKEQKELEEYKISLEDEKEILQKQAVALEKAKKLAEQEKKNIEEQEKRERQRAKNNNNHSGGSKTPPNVGSSGNGLFRTPVPYCYTSPFGYRWGKLHRGLDFRSSIGTSVSAAASGVVSQVNTEHDGKMNGYGNVILISHYINGVSYTTLYAHLSSIHVHEGQAVSAGQAIGLSGNTGGNYAPHLHFEIHRGGWSGDSNAVNPLGTAPNGKSYLPHVNYCY</sequence>
<accession>A0ABU5CRA7</accession>
<dbReference type="Pfam" id="PF01551">
    <property type="entry name" value="Peptidase_M23"/>
    <property type="match status" value="1"/>
</dbReference>
<dbReference type="Proteomes" id="UP001275315">
    <property type="component" value="Unassembled WGS sequence"/>
</dbReference>
<dbReference type="EMBL" id="JAWDIQ010000001">
    <property type="protein sequence ID" value="MDY0408906.1"/>
    <property type="molecule type" value="Genomic_DNA"/>
</dbReference>
<feature type="region of interest" description="Disordered" evidence="3">
    <location>
        <begin position="289"/>
        <end position="323"/>
    </location>
</feature>
<keyword evidence="1" id="KW-0732">Signal</keyword>
<dbReference type="CDD" id="cd12797">
    <property type="entry name" value="M23_peptidase"/>
    <property type="match status" value="1"/>
</dbReference>
<evidence type="ECO:0000256" key="2">
    <source>
        <dbReference type="SAM" id="Coils"/>
    </source>
</evidence>
<evidence type="ECO:0000259" key="4">
    <source>
        <dbReference type="Pfam" id="PF01551"/>
    </source>
</evidence>
<feature type="compositionally biased region" description="Basic and acidic residues" evidence="3">
    <location>
        <begin position="289"/>
        <end position="299"/>
    </location>
</feature>
<dbReference type="SUPFAM" id="SSF51261">
    <property type="entry name" value="Duplicated hybrid motif"/>
    <property type="match status" value="1"/>
</dbReference>
<keyword evidence="7" id="KW-1185">Reference proteome</keyword>
<gene>
    <name evidence="6" type="ORF">RWD45_10540</name>
</gene>
<evidence type="ECO:0000313" key="7">
    <source>
        <dbReference type="Proteomes" id="UP001275315"/>
    </source>
</evidence>
<protein>
    <submittedName>
        <fullName evidence="6">Peptidoglycan DD-metalloendopeptidase family protein</fullName>
    </submittedName>
</protein>
<dbReference type="InterPro" id="IPR011055">
    <property type="entry name" value="Dup_hybrid_motif"/>
</dbReference>
<comment type="caution">
    <text evidence="6">The sequence shown here is derived from an EMBL/GenBank/DDBJ whole genome shotgun (WGS) entry which is preliminary data.</text>
</comment>
<reference evidence="6 7" key="1">
    <citation type="submission" date="2023-10" db="EMBL/GenBank/DDBJ databases">
        <title>Virgibacillus soli CC-YMP-6 genome.</title>
        <authorList>
            <person name="Miliotis G."/>
            <person name="Sengupta P."/>
            <person name="Hameed A."/>
            <person name="Chuvochina M."/>
            <person name="Mcdonagh F."/>
            <person name="Simpson A.C."/>
            <person name="Singh N.K."/>
            <person name="Rekha P.D."/>
            <person name="Raman K."/>
            <person name="Hugenholtz P."/>
            <person name="Venkateswaran K."/>
        </authorList>
    </citation>
    <scope>NUCLEOTIDE SEQUENCE [LARGE SCALE GENOMIC DNA]</scope>
    <source>
        <strain evidence="6 7">CC-YMP-6</strain>
    </source>
</reference>
<dbReference type="Gene3D" id="2.70.70.10">
    <property type="entry name" value="Glucose Permease (Domain IIA)"/>
    <property type="match status" value="1"/>
</dbReference>